<dbReference type="GO" id="GO:0005634">
    <property type="term" value="C:nucleus"/>
    <property type="evidence" value="ECO:0007669"/>
    <property type="project" value="UniProtKB-SubCell"/>
</dbReference>
<dbReference type="InterPro" id="IPR019522">
    <property type="entry name" value="PIK3R5/6"/>
</dbReference>
<evidence type="ECO:0000256" key="9">
    <source>
        <dbReference type="SAM" id="MobiDB-lite"/>
    </source>
</evidence>
<dbReference type="PANTHER" id="PTHR15593:SF2">
    <property type="entry name" value="PHOSPHOINOSITIDE 3-KINASE REGULATORY SUBUNIT 5"/>
    <property type="match status" value="1"/>
</dbReference>
<comment type="caution">
    <text evidence="10">The sequence shown here is derived from an EMBL/GenBank/DDBJ whole genome shotgun (WGS) entry which is preliminary data.</text>
</comment>
<dbReference type="Proteomes" id="UP000288216">
    <property type="component" value="Unassembled WGS sequence"/>
</dbReference>
<name>A0A401P8A6_SCYTO</name>
<gene>
    <name evidence="10" type="ORF">scyTo_0013956</name>
</gene>
<evidence type="ECO:0000256" key="8">
    <source>
        <dbReference type="ARBA" id="ARBA00040195"/>
    </source>
</evidence>
<evidence type="ECO:0000256" key="3">
    <source>
        <dbReference type="ARBA" id="ARBA00004496"/>
    </source>
</evidence>
<protein>
    <recommendedName>
        <fullName evidence="8">Phosphoinositide 3-kinase regulatory subunit 5</fullName>
    </recommendedName>
</protein>
<evidence type="ECO:0000313" key="10">
    <source>
        <dbReference type="EMBL" id="GCB69323.1"/>
    </source>
</evidence>
<accession>A0A401P8A6</accession>
<feature type="region of interest" description="Disordered" evidence="9">
    <location>
        <begin position="317"/>
        <end position="337"/>
    </location>
</feature>
<evidence type="ECO:0000256" key="6">
    <source>
        <dbReference type="ARBA" id="ARBA00023136"/>
    </source>
</evidence>
<dbReference type="OMA" id="VLCQHSL"/>
<sequence length="867" mass="99119">MQHTSCTEDRIHHALERCLHGLDRTIFSNWKAGLCVNRWSLEELVSRDPHSFFILIEKILRKTQEVQEMCQYDLLVPLALMFYSATLRTPYFPPECNLLQKAYNIYHSLLTWPVPYCNVCKDLLTFIQDEMKAPGISFQRLVRAEQGLTTKNLQNKTITVLLLNSAEVSSEFAEVAEKISRSKHSLGTSHITLVKHMYQAVFGAKYSLNDIQSALESKSADELLDIFSNCSDVMEIAATMKDSAQAREHLVNKLEEIKERFGFLPKTAQNVTVKLQTIPLPIAKCYSYRWDKDNFDVLQEVLLKECEIPDIALLSLNDNDNDEEEFEEEEEEREDAIANERDSVISTISVTSKDFMKSFVSNLSDYMDSGYIEDGDESSSETAGSSDQREEKHNTVGKKLTKKISDFFRARNSLTHKADPKYRLNKSFSNLSRSSCNLSSSTLPLRRAESLGCTEVKRKLPMKSRRSNSLPQHATFNHHFERHLLHNTYFKRRPYLSFEDECKTMTLRIVVFGTDRILGRVARAYSNLRLQESKCPFLTKYFRMQFFYIPLQRNSLNSPAQFTSFSTDNQQRPCSQLDFSSVESTDQDSTNKIAQYIGMLDSWYERNILDLLTLPTTLLCQELSKSENDLADREHEKLSILGDLILYYCRNAAYPVLVQLYQAELTLAGGEKRSEVFVYSLELGQSAATRAIKASGPGSKRLGIDGDREAVPLALQIAYCKATVSRRSQWNNVEKNCTSVNLSKACTKYDELESNTEYLHLSMTEVVKRQNSKSKKSFNQQISITKIKIDKVQIIGVNNTTFAVCLDQDEQKVFQSVTRCEVSVCYKPEDKVPQKLKGHTSFQMQQQPSKFYSLLCLPIITFSGALP</sequence>
<dbReference type="GO" id="GO:0005737">
    <property type="term" value="C:cytoplasm"/>
    <property type="evidence" value="ECO:0007669"/>
    <property type="project" value="UniProtKB-SubCell"/>
</dbReference>
<dbReference type="GO" id="GO:0005886">
    <property type="term" value="C:plasma membrane"/>
    <property type="evidence" value="ECO:0007669"/>
    <property type="project" value="UniProtKB-SubCell"/>
</dbReference>
<feature type="compositionally biased region" description="Acidic residues" evidence="9">
    <location>
        <begin position="319"/>
        <end position="334"/>
    </location>
</feature>
<dbReference type="GO" id="GO:0007186">
    <property type="term" value="P:G protein-coupled receptor signaling pathway"/>
    <property type="evidence" value="ECO:0007669"/>
    <property type="project" value="TreeGrafter"/>
</dbReference>
<keyword evidence="6" id="KW-0472">Membrane</keyword>
<comment type="subcellular location">
    <subcellularLocation>
        <location evidence="2">Cell membrane</location>
        <topology evidence="2">Peripheral membrane protein</topology>
    </subcellularLocation>
    <subcellularLocation>
        <location evidence="3">Cytoplasm</location>
    </subcellularLocation>
    <subcellularLocation>
        <location evidence="1">Nucleus</location>
    </subcellularLocation>
</comment>
<feature type="region of interest" description="Disordered" evidence="9">
    <location>
        <begin position="371"/>
        <end position="396"/>
    </location>
</feature>
<dbReference type="AlphaFoldDB" id="A0A401P8A6"/>
<evidence type="ECO:0000256" key="4">
    <source>
        <dbReference type="ARBA" id="ARBA00022475"/>
    </source>
</evidence>
<dbReference type="GO" id="GO:0005944">
    <property type="term" value="C:phosphatidylinositol 3-kinase complex, class IB"/>
    <property type="evidence" value="ECO:0007669"/>
    <property type="project" value="InterPro"/>
</dbReference>
<evidence type="ECO:0000256" key="2">
    <source>
        <dbReference type="ARBA" id="ARBA00004202"/>
    </source>
</evidence>
<proteinExistence type="predicted"/>
<evidence type="ECO:0000256" key="1">
    <source>
        <dbReference type="ARBA" id="ARBA00004123"/>
    </source>
</evidence>
<evidence type="ECO:0000256" key="5">
    <source>
        <dbReference type="ARBA" id="ARBA00022490"/>
    </source>
</evidence>
<keyword evidence="11" id="KW-1185">Reference proteome</keyword>
<reference evidence="10 11" key="1">
    <citation type="journal article" date="2018" name="Nat. Ecol. Evol.">
        <title>Shark genomes provide insights into elasmobranch evolution and the origin of vertebrates.</title>
        <authorList>
            <person name="Hara Y"/>
            <person name="Yamaguchi K"/>
            <person name="Onimaru K"/>
            <person name="Kadota M"/>
            <person name="Koyanagi M"/>
            <person name="Keeley SD"/>
            <person name="Tatsumi K"/>
            <person name="Tanaka K"/>
            <person name="Motone F"/>
            <person name="Kageyama Y"/>
            <person name="Nozu R"/>
            <person name="Adachi N"/>
            <person name="Nishimura O"/>
            <person name="Nakagawa R"/>
            <person name="Tanegashima C"/>
            <person name="Kiyatake I"/>
            <person name="Matsumoto R"/>
            <person name="Murakumo K"/>
            <person name="Nishida K"/>
            <person name="Terakita A"/>
            <person name="Kuratani S"/>
            <person name="Sato K"/>
            <person name="Hyodo S Kuraku.S."/>
        </authorList>
    </citation>
    <scope>NUCLEOTIDE SEQUENCE [LARGE SCALE GENOMIC DNA]</scope>
</reference>
<dbReference type="GO" id="GO:0046935">
    <property type="term" value="F:1-phosphatidylinositol-3-kinase regulator activity"/>
    <property type="evidence" value="ECO:0007669"/>
    <property type="project" value="InterPro"/>
</dbReference>
<keyword evidence="7" id="KW-0539">Nucleus</keyword>
<dbReference type="OrthoDB" id="9932678at2759"/>
<evidence type="ECO:0000256" key="7">
    <source>
        <dbReference type="ARBA" id="ARBA00023242"/>
    </source>
</evidence>
<keyword evidence="5" id="KW-0963">Cytoplasm</keyword>
<organism evidence="10 11">
    <name type="scientific">Scyliorhinus torazame</name>
    <name type="common">Cloudy catshark</name>
    <name type="synonym">Catulus torazame</name>
    <dbReference type="NCBI Taxonomy" id="75743"/>
    <lineage>
        <taxon>Eukaryota</taxon>
        <taxon>Metazoa</taxon>
        <taxon>Chordata</taxon>
        <taxon>Craniata</taxon>
        <taxon>Vertebrata</taxon>
        <taxon>Chondrichthyes</taxon>
        <taxon>Elasmobranchii</taxon>
        <taxon>Galeomorphii</taxon>
        <taxon>Galeoidea</taxon>
        <taxon>Carcharhiniformes</taxon>
        <taxon>Scyliorhinidae</taxon>
        <taxon>Scyliorhinus</taxon>
    </lineage>
</organism>
<evidence type="ECO:0000313" key="11">
    <source>
        <dbReference type="Proteomes" id="UP000288216"/>
    </source>
</evidence>
<dbReference type="Pfam" id="PF10486">
    <property type="entry name" value="PI3K_1B_p101"/>
    <property type="match status" value="1"/>
</dbReference>
<dbReference type="EMBL" id="BFAA01007331">
    <property type="protein sequence ID" value="GCB69323.1"/>
    <property type="molecule type" value="Genomic_DNA"/>
</dbReference>
<dbReference type="PANTHER" id="PTHR15593">
    <property type="entry name" value="PHOSPHATIDYLINOSITOL 3-KINASE REGULATORY SUBUNIT"/>
    <property type="match status" value="1"/>
</dbReference>
<dbReference type="STRING" id="75743.A0A401P8A6"/>
<keyword evidence="4" id="KW-1003">Cell membrane</keyword>